<evidence type="ECO:0000313" key="3">
    <source>
        <dbReference type="Proteomes" id="UP000030595"/>
    </source>
</evidence>
<protein>
    <recommendedName>
        <fullName evidence="4">DUF3784 domain-containing protein</fullName>
    </recommendedName>
</protein>
<accession>A0A0A3IZT6</accession>
<proteinExistence type="predicted"/>
<organism evidence="2 3">
    <name type="scientific">Ureibacillus massiliensis 4400831 = CIP 108448 = CCUG 49529</name>
    <dbReference type="NCBI Taxonomy" id="1211035"/>
    <lineage>
        <taxon>Bacteria</taxon>
        <taxon>Bacillati</taxon>
        <taxon>Bacillota</taxon>
        <taxon>Bacilli</taxon>
        <taxon>Bacillales</taxon>
        <taxon>Caryophanaceae</taxon>
        <taxon>Ureibacillus</taxon>
    </lineage>
</organism>
<keyword evidence="1" id="KW-1133">Transmembrane helix</keyword>
<feature type="transmembrane region" description="Helical" evidence="1">
    <location>
        <begin position="83"/>
        <end position="100"/>
    </location>
</feature>
<gene>
    <name evidence="2" type="ORF">CD30_18320</name>
</gene>
<evidence type="ECO:0008006" key="4">
    <source>
        <dbReference type="Google" id="ProtNLM"/>
    </source>
</evidence>
<feature type="transmembrane region" description="Helical" evidence="1">
    <location>
        <begin position="6"/>
        <end position="24"/>
    </location>
</feature>
<dbReference type="eggNOG" id="ENOG502ZEAC">
    <property type="taxonomic scope" value="Bacteria"/>
</dbReference>
<keyword evidence="3" id="KW-1185">Reference proteome</keyword>
<dbReference type="EMBL" id="JPVQ01000062">
    <property type="protein sequence ID" value="KGR88428.1"/>
    <property type="molecule type" value="Genomic_DNA"/>
</dbReference>
<reference evidence="2 3" key="1">
    <citation type="submission" date="2014-02" db="EMBL/GenBank/DDBJ databases">
        <title>Draft genome sequence of Lysinibacillus massiliensis CCUG 49529.</title>
        <authorList>
            <person name="Zhang F."/>
            <person name="Wang G."/>
            <person name="Zhang L."/>
        </authorList>
    </citation>
    <scope>NUCLEOTIDE SEQUENCE [LARGE SCALE GENOMIC DNA]</scope>
    <source>
        <strain evidence="2 3">CCUG 49529</strain>
    </source>
</reference>
<feature type="transmembrane region" description="Helical" evidence="1">
    <location>
        <begin position="56"/>
        <end position="77"/>
    </location>
</feature>
<dbReference type="AlphaFoldDB" id="A0A0A3IZT6"/>
<evidence type="ECO:0000313" key="2">
    <source>
        <dbReference type="EMBL" id="KGR88428.1"/>
    </source>
</evidence>
<comment type="caution">
    <text evidence="2">The sequence shown here is derived from an EMBL/GenBank/DDBJ whole genome shotgun (WGS) entry which is preliminary data.</text>
</comment>
<keyword evidence="1" id="KW-0472">Membrane</keyword>
<evidence type="ECO:0000256" key="1">
    <source>
        <dbReference type="SAM" id="Phobius"/>
    </source>
</evidence>
<dbReference type="Proteomes" id="UP000030595">
    <property type="component" value="Unassembled WGS sequence"/>
</dbReference>
<name>A0A0A3IZT6_9BACL</name>
<keyword evidence="1" id="KW-0812">Transmembrane</keyword>
<sequence>MLVFFSILIIIISALFFLIGYSYFHNRAEDLLMRSLTGKIEKIRDKEEYKKIQGKYSILMGIFFLTFPITVYLVKSLNINPNFLYLWLFLFAFTIVLNAIQVRKFY</sequence>